<keyword evidence="3" id="KW-0687">Ribonucleoprotein</keyword>
<reference evidence="6 7" key="1">
    <citation type="journal article" date="2024" name="IMA Fungus">
        <title>IMA Genome - F19 : A genome assembly and annotation guide to empower mycologists, including annotated draft genome sequences of Ceratocystis pirilliformis, Diaporthe australafricana, Fusarium ophioides, Paecilomyces lecythidis, and Sporothrix stenoceras.</title>
        <authorList>
            <person name="Aylward J."/>
            <person name="Wilson A.M."/>
            <person name="Visagie C.M."/>
            <person name="Spraker J."/>
            <person name="Barnes I."/>
            <person name="Buitendag C."/>
            <person name="Ceriani C."/>
            <person name="Del Mar Angel L."/>
            <person name="du Plessis D."/>
            <person name="Fuchs T."/>
            <person name="Gasser K."/>
            <person name="Kramer D."/>
            <person name="Li W."/>
            <person name="Munsamy K."/>
            <person name="Piso A."/>
            <person name="Price J.L."/>
            <person name="Sonnekus B."/>
            <person name="Thomas C."/>
            <person name="van der Nest A."/>
            <person name="van Dijk A."/>
            <person name="van Heerden A."/>
            <person name="van Vuuren N."/>
            <person name="Yilmaz N."/>
            <person name="Duong T.A."/>
            <person name="van der Merwe N.A."/>
            <person name="Wingfield M.J."/>
            <person name="Wingfield B.D."/>
        </authorList>
    </citation>
    <scope>NUCLEOTIDE SEQUENCE [LARGE SCALE GENOMIC DNA]</scope>
    <source>
        <strain evidence="6 7">CMW 5346</strain>
    </source>
</reference>
<evidence type="ECO:0000313" key="7">
    <source>
        <dbReference type="Proteomes" id="UP001583186"/>
    </source>
</evidence>
<dbReference type="Gene3D" id="2.40.50.100">
    <property type="match status" value="1"/>
</dbReference>
<protein>
    <recommendedName>
        <fullName evidence="4">Large ribosomal subunit protein bL27m</fullName>
    </recommendedName>
</protein>
<dbReference type="Pfam" id="PF01016">
    <property type="entry name" value="Ribosomal_L27"/>
    <property type="match status" value="1"/>
</dbReference>
<evidence type="ECO:0000256" key="3">
    <source>
        <dbReference type="ARBA" id="ARBA00023274"/>
    </source>
</evidence>
<evidence type="ECO:0000256" key="4">
    <source>
        <dbReference type="ARBA" id="ARBA00035267"/>
    </source>
</evidence>
<dbReference type="PANTHER" id="PTHR15893">
    <property type="entry name" value="RIBOSOMAL PROTEIN L27"/>
    <property type="match status" value="1"/>
</dbReference>
<dbReference type="InterPro" id="IPR001684">
    <property type="entry name" value="Ribosomal_bL27"/>
</dbReference>
<comment type="similarity">
    <text evidence="1">Belongs to the bacterial ribosomal protein bL27 family.</text>
</comment>
<keyword evidence="7" id="KW-1185">Reference proteome</keyword>
<evidence type="ECO:0000313" key="6">
    <source>
        <dbReference type="EMBL" id="KAL1902399.1"/>
    </source>
</evidence>
<dbReference type="Proteomes" id="UP001583186">
    <property type="component" value="Unassembled WGS sequence"/>
</dbReference>
<dbReference type="EMBL" id="JAWCUI010000005">
    <property type="protein sequence ID" value="KAL1902399.1"/>
    <property type="molecule type" value="Genomic_DNA"/>
</dbReference>
<organism evidence="6 7">
    <name type="scientific">Sporothrix stenoceras</name>
    <dbReference type="NCBI Taxonomy" id="5173"/>
    <lineage>
        <taxon>Eukaryota</taxon>
        <taxon>Fungi</taxon>
        <taxon>Dikarya</taxon>
        <taxon>Ascomycota</taxon>
        <taxon>Pezizomycotina</taxon>
        <taxon>Sordariomycetes</taxon>
        <taxon>Sordariomycetidae</taxon>
        <taxon>Ophiostomatales</taxon>
        <taxon>Ophiostomataceae</taxon>
        <taxon>Sporothrix</taxon>
    </lineage>
</organism>
<feature type="region of interest" description="Disordered" evidence="5">
    <location>
        <begin position="276"/>
        <end position="296"/>
    </location>
</feature>
<keyword evidence="2" id="KW-0689">Ribosomal protein</keyword>
<dbReference type="SUPFAM" id="SSF110324">
    <property type="entry name" value="Ribosomal L27 protein-like"/>
    <property type="match status" value="1"/>
</dbReference>
<dbReference type="PRINTS" id="PR00063">
    <property type="entry name" value="RIBOSOMALL27"/>
</dbReference>
<accession>A0ABR3ZQE8</accession>
<feature type="region of interest" description="Disordered" evidence="5">
    <location>
        <begin position="311"/>
        <end position="354"/>
    </location>
</feature>
<comment type="caution">
    <text evidence="6">The sequence shown here is derived from an EMBL/GenBank/DDBJ whole genome shotgun (WGS) entry which is preliminary data.</text>
</comment>
<dbReference type="PANTHER" id="PTHR15893:SF0">
    <property type="entry name" value="LARGE RIBOSOMAL SUBUNIT PROTEIN BL27M"/>
    <property type="match status" value="1"/>
</dbReference>
<gene>
    <name evidence="6" type="ORF">Sste5346_001379</name>
</gene>
<sequence>MRLMQLRLPIRAAVKRPTATPSASAATSSLIAATRPTGCNSLLAANAVVEGHRFASVKAQGAYKVTFKKTIPKKMGAKRVGEQYVLPGTIIYKQRGTIWHPGDNTILGRDHTIHSAIAGYVKYYRDPLRHPTRQYIGVTYDRNDRLPYSPHAARKRKLGMVAIPRRAKKEIDPLTRSGLPRVVIRKDGYVREGEPDKVLTAAEASKEVSEAAVEAAEEAGKEDKNSRYVKGGETKAARAARRWNAYVQIKRSNRVLHITKNYAYRESNVQIGRLMGTHKGKTPGTQRLGSRSAVMRARRKKMDEKLRVAKELKRQQALISADSSNKNTGKKAKKAAAPAAKGKKNKSGAKKQKL</sequence>
<evidence type="ECO:0000256" key="2">
    <source>
        <dbReference type="ARBA" id="ARBA00022980"/>
    </source>
</evidence>
<evidence type="ECO:0000256" key="1">
    <source>
        <dbReference type="ARBA" id="ARBA00010797"/>
    </source>
</evidence>
<evidence type="ECO:0000256" key="5">
    <source>
        <dbReference type="SAM" id="MobiDB-lite"/>
    </source>
</evidence>
<proteinExistence type="inferred from homology"/>
<feature type="compositionally biased region" description="Basic residues" evidence="5">
    <location>
        <begin position="341"/>
        <end position="354"/>
    </location>
</feature>
<name>A0ABR3ZQE8_9PEZI</name>